<keyword evidence="1" id="KW-0472">Membrane</keyword>
<keyword evidence="1" id="KW-1133">Transmembrane helix</keyword>
<dbReference type="EMBL" id="CP121270">
    <property type="protein sequence ID" value="WFP27243.1"/>
    <property type="molecule type" value="Genomic_DNA"/>
</dbReference>
<feature type="transmembrane region" description="Helical" evidence="1">
    <location>
        <begin position="40"/>
        <end position="59"/>
    </location>
</feature>
<sequence length="319" mass="34100">MIDRMRGLLRALGWGAVLAAVVGIAAHYSGLVSNTASRVAAFTPVLIGVGVLGLVLLLVARAWISAVAAVLVVAVGVTAQAPLYWGVDELVSDSDLTVMQANIFRGQADPDEMVSRVRSSRVDVMTVVELTPESVGALDRAGLRHALPFAFLRPREGGGGAGIYARSPLTDGQLLRGFELSNLHARLTLPNRSPISVYALHPLPPYPEPSWRWNAELRELRSILSADTDPLIIGADANSTYDHRSFRQLLSGPPDSPQLTDAAEHLGSGVVATYPAGRPYPPLLALDRVLTRNGPTPTSFRRIDLPGSDHHGVLASIRL</sequence>
<evidence type="ECO:0000313" key="4">
    <source>
        <dbReference type="Proteomes" id="UP001213504"/>
    </source>
</evidence>
<keyword evidence="1" id="KW-0812">Transmembrane</keyword>
<accession>A0AAX3TE80</accession>
<dbReference type="AlphaFoldDB" id="A0AAX3TE80"/>
<keyword evidence="3" id="KW-0378">Hydrolase</keyword>
<keyword evidence="3" id="KW-0255">Endonuclease</keyword>
<feature type="transmembrane region" description="Helical" evidence="1">
    <location>
        <begin position="66"/>
        <end position="85"/>
    </location>
</feature>
<evidence type="ECO:0000313" key="3">
    <source>
        <dbReference type="EMBL" id="WFP27243.1"/>
    </source>
</evidence>
<dbReference type="InterPro" id="IPR005135">
    <property type="entry name" value="Endo/exonuclease/phosphatase"/>
</dbReference>
<name>A0AAX3TE80_9ACTN</name>
<feature type="transmembrane region" description="Helical" evidence="1">
    <location>
        <begin position="7"/>
        <end position="28"/>
    </location>
</feature>
<dbReference type="SUPFAM" id="SSF56219">
    <property type="entry name" value="DNase I-like"/>
    <property type="match status" value="1"/>
</dbReference>
<organism evidence="3 4">
    <name type="scientific">Gordonia hongkongensis</name>
    <dbReference type="NCBI Taxonomy" id="1701090"/>
    <lineage>
        <taxon>Bacteria</taxon>
        <taxon>Bacillati</taxon>
        <taxon>Actinomycetota</taxon>
        <taxon>Actinomycetes</taxon>
        <taxon>Mycobacteriales</taxon>
        <taxon>Gordoniaceae</taxon>
        <taxon>Gordonia</taxon>
    </lineage>
</organism>
<keyword evidence="3" id="KW-0540">Nuclease</keyword>
<protein>
    <submittedName>
        <fullName evidence="3">Endonuclease/exonuclease/phosphatase family protein</fullName>
    </submittedName>
</protein>
<dbReference type="GO" id="GO:0004519">
    <property type="term" value="F:endonuclease activity"/>
    <property type="evidence" value="ECO:0007669"/>
    <property type="project" value="UniProtKB-KW"/>
</dbReference>
<dbReference type="Pfam" id="PF03372">
    <property type="entry name" value="Exo_endo_phos"/>
    <property type="match status" value="1"/>
</dbReference>
<dbReference type="Gene3D" id="3.60.10.10">
    <property type="entry name" value="Endonuclease/exonuclease/phosphatase"/>
    <property type="match status" value="1"/>
</dbReference>
<proteinExistence type="predicted"/>
<reference evidence="3" key="1">
    <citation type="submission" date="2023-04" db="EMBL/GenBank/DDBJ databases">
        <title>Complete genome sequence of a phthalic acid esters degrading bacterial strain.</title>
        <authorList>
            <person name="Weng L."/>
            <person name="Jia Y."/>
            <person name="Ren L."/>
        </authorList>
    </citation>
    <scope>NUCLEOTIDE SEQUENCE</scope>
    <source>
        <strain evidence="3">RL-LY01</strain>
    </source>
</reference>
<feature type="domain" description="Endonuclease/exonuclease/phosphatase" evidence="2">
    <location>
        <begin position="99"/>
        <end position="310"/>
    </location>
</feature>
<evidence type="ECO:0000259" key="2">
    <source>
        <dbReference type="Pfam" id="PF03372"/>
    </source>
</evidence>
<dbReference type="Proteomes" id="UP001213504">
    <property type="component" value="Chromosome"/>
</dbReference>
<gene>
    <name evidence="3" type="ORF">P9A14_12765</name>
</gene>
<dbReference type="InterPro" id="IPR036691">
    <property type="entry name" value="Endo/exonu/phosph_ase_sf"/>
</dbReference>
<evidence type="ECO:0000256" key="1">
    <source>
        <dbReference type="SAM" id="Phobius"/>
    </source>
</evidence>